<keyword evidence="4" id="KW-1185">Reference proteome</keyword>
<feature type="transmembrane region" description="Helical" evidence="1">
    <location>
        <begin position="172"/>
        <end position="192"/>
    </location>
</feature>
<feature type="transmembrane region" description="Helical" evidence="1">
    <location>
        <begin position="5"/>
        <end position="22"/>
    </location>
</feature>
<evidence type="ECO:0000256" key="1">
    <source>
        <dbReference type="SAM" id="Phobius"/>
    </source>
</evidence>
<reference evidence="4" key="1">
    <citation type="journal article" date="2019" name="Int. J. Syst. Evol. Microbiol.">
        <title>The Global Catalogue of Microorganisms (GCM) 10K type strain sequencing project: providing services to taxonomists for standard genome sequencing and annotation.</title>
        <authorList>
            <consortium name="The Broad Institute Genomics Platform"/>
            <consortium name="The Broad Institute Genome Sequencing Center for Infectious Disease"/>
            <person name="Wu L."/>
            <person name="Ma J."/>
        </authorList>
    </citation>
    <scope>NUCLEOTIDE SEQUENCE [LARGE SCALE GENOMIC DNA]</scope>
    <source>
        <strain evidence="4">CGMCC 1.15928</strain>
    </source>
</reference>
<dbReference type="InterPro" id="IPR025565">
    <property type="entry name" value="DUF4328"/>
</dbReference>
<name>A0ABQ1JVH1_9PROT</name>
<keyword evidence="1" id="KW-1133">Transmembrane helix</keyword>
<evidence type="ECO:0000313" key="4">
    <source>
        <dbReference type="Proteomes" id="UP000628854"/>
    </source>
</evidence>
<comment type="caution">
    <text evidence="3">The sequence shown here is derived from an EMBL/GenBank/DDBJ whole genome shotgun (WGS) entry which is preliminary data.</text>
</comment>
<sequence>MISYIVVDLALMVSIIVTLVFFDRVESGYYATDQDIIAAGTAIDMVAAPLGILYIVLFVLCMFTYARFFHRSMNNVQAVGAKDATMPPGWVWGYFFIPIANLWKPVEGVLQIWRGSMRASGANPKVPLAVGLWWTFWLITTIISNISFRLSISSGAFDDEITDFDLFITTNYLDIVTSVTGVICAVFLLSFASRLNKAQQAINSGGIAETFE</sequence>
<protein>
    <recommendedName>
        <fullName evidence="2">DUF4328 domain-containing protein</fullName>
    </recommendedName>
</protein>
<evidence type="ECO:0000313" key="3">
    <source>
        <dbReference type="EMBL" id="GGB79308.1"/>
    </source>
</evidence>
<dbReference type="Pfam" id="PF14219">
    <property type="entry name" value="DUF4328"/>
    <property type="match status" value="1"/>
</dbReference>
<feature type="domain" description="DUF4328" evidence="2">
    <location>
        <begin position="44"/>
        <end position="196"/>
    </location>
</feature>
<proteinExistence type="predicted"/>
<dbReference type="EMBL" id="BMKF01000002">
    <property type="protein sequence ID" value="GGB79308.1"/>
    <property type="molecule type" value="Genomic_DNA"/>
</dbReference>
<keyword evidence="1" id="KW-0812">Transmembrane</keyword>
<feature type="transmembrane region" description="Helical" evidence="1">
    <location>
        <begin position="126"/>
        <end position="152"/>
    </location>
</feature>
<accession>A0ABQ1JVH1</accession>
<gene>
    <name evidence="3" type="ORF">GCM10011503_30220</name>
</gene>
<keyword evidence="1" id="KW-0472">Membrane</keyword>
<feature type="transmembrane region" description="Helical" evidence="1">
    <location>
        <begin position="42"/>
        <end position="65"/>
    </location>
</feature>
<dbReference type="Proteomes" id="UP000628854">
    <property type="component" value="Unassembled WGS sequence"/>
</dbReference>
<organism evidence="3 4">
    <name type="scientific">Henriciella pelagia</name>
    <dbReference type="NCBI Taxonomy" id="1977912"/>
    <lineage>
        <taxon>Bacteria</taxon>
        <taxon>Pseudomonadati</taxon>
        <taxon>Pseudomonadota</taxon>
        <taxon>Alphaproteobacteria</taxon>
        <taxon>Hyphomonadales</taxon>
        <taxon>Hyphomonadaceae</taxon>
        <taxon>Henriciella</taxon>
    </lineage>
</organism>
<evidence type="ECO:0000259" key="2">
    <source>
        <dbReference type="Pfam" id="PF14219"/>
    </source>
</evidence>